<keyword evidence="6" id="KW-0206">Cytoskeleton</keyword>
<dbReference type="STRING" id="1157962.A0A250WUR0"/>
<dbReference type="PANTHER" id="PTHR40412">
    <property type="entry name" value="SF-ASSEMBLIN"/>
    <property type="match status" value="1"/>
</dbReference>
<evidence type="ECO:0000256" key="2">
    <source>
        <dbReference type="ARBA" id="ARBA00005678"/>
    </source>
</evidence>
<feature type="compositionally biased region" description="Polar residues" evidence="7">
    <location>
        <begin position="1"/>
        <end position="17"/>
    </location>
</feature>
<evidence type="ECO:0000313" key="8">
    <source>
        <dbReference type="EMBL" id="GAX74372.1"/>
    </source>
</evidence>
<accession>A0A250WUR0</accession>
<dbReference type="GO" id="GO:0005200">
    <property type="term" value="F:structural constituent of cytoskeleton"/>
    <property type="evidence" value="ECO:0007669"/>
    <property type="project" value="InterPro"/>
</dbReference>
<keyword evidence="9" id="KW-1185">Reference proteome</keyword>
<evidence type="ECO:0000256" key="3">
    <source>
        <dbReference type="ARBA" id="ARBA00022490"/>
    </source>
</evidence>
<name>A0A250WUR0_9CHLO</name>
<keyword evidence="4" id="KW-0493">Microtubule</keyword>
<protein>
    <recommendedName>
        <fullName evidence="10">SF-assemblin</fullName>
    </recommendedName>
</protein>
<dbReference type="PRINTS" id="PR01799">
    <property type="entry name" value="SFASSEMBLIN"/>
</dbReference>
<evidence type="ECO:0008006" key="10">
    <source>
        <dbReference type="Google" id="ProtNLM"/>
    </source>
</evidence>
<keyword evidence="5" id="KW-0175">Coiled coil</keyword>
<evidence type="ECO:0000313" key="9">
    <source>
        <dbReference type="Proteomes" id="UP000232323"/>
    </source>
</evidence>
<evidence type="ECO:0000256" key="7">
    <source>
        <dbReference type="SAM" id="MobiDB-lite"/>
    </source>
</evidence>
<gene>
    <name evidence="8" type="ORF">CEUSTIGMA_g1820.t1</name>
</gene>
<dbReference type="GO" id="GO:0005874">
    <property type="term" value="C:microtubule"/>
    <property type="evidence" value="ECO:0007669"/>
    <property type="project" value="UniProtKB-KW"/>
</dbReference>
<dbReference type="OrthoDB" id="436841at2759"/>
<comment type="subcellular location">
    <subcellularLocation>
        <location evidence="1">Cytoplasm</location>
        <location evidence="1">Cytoskeleton</location>
    </subcellularLocation>
</comment>
<evidence type="ECO:0000256" key="5">
    <source>
        <dbReference type="ARBA" id="ARBA00023054"/>
    </source>
</evidence>
<dbReference type="InterPro" id="IPR008374">
    <property type="entry name" value="SF_assemblin/giardin_b"/>
</dbReference>
<feature type="region of interest" description="Disordered" evidence="7">
    <location>
        <begin position="1"/>
        <end position="23"/>
    </location>
</feature>
<dbReference type="Pfam" id="PF06705">
    <property type="entry name" value="SF-assemblin"/>
    <property type="match status" value="1"/>
</dbReference>
<dbReference type="PANTHER" id="PTHR40412:SF1">
    <property type="entry name" value="SF-ASSEMBLIN"/>
    <property type="match status" value="1"/>
</dbReference>
<evidence type="ECO:0000256" key="6">
    <source>
        <dbReference type="ARBA" id="ARBA00023212"/>
    </source>
</evidence>
<reference evidence="8 9" key="1">
    <citation type="submission" date="2017-08" db="EMBL/GenBank/DDBJ databases">
        <title>Acidophilic green algal genome provides insights into adaptation to an acidic environment.</title>
        <authorList>
            <person name="Hirooka S."/>
            <person name="Hirose Y."/>
            <person name="Kanesaki Y."/>
            <person name="Higuchi S."/>
            <person name="Fujiwara T."/>
            <person name="Onuma R."/>
            <person name="Era A."/>
            <person name="Ohbayashi R."/>
            <person name="Uzuka A."/>
            <person name="Nozaki H."/>
            <person name="Yoshikawa H."/>
            <person name="Miyagishima S.Y."/>
        </authorList>
    </citation>
    <scope>NUCLEOTIDE SEQUENCE [LARGE SCALE GENOMIC DNA]</scope>
    <source>
        <strain evidence="8 9">NIES-2499</strain>
    </source>
</reference>
<comment type="caution">
    <text evidence="8">The sequence shown here is derived from an EMBL/GenBank/DDBJ whole genome shotgun (WGS) entry which is preliminary data.</text>
</comment>
<sequence>MNQSPGRSYSPIRSSGLMTAGPTAKLEHVSERFASLWTDLEQEKANRRVAESSRFQVFSEAVQRLEKGLEAEVKRRAESDKQIQSHFEGELRTLAERSAVQHAELQNSLKQAVESLSNRMQDLHAIVREEREQRRNDIEHLATSLVGKVNECVQALDEERNSRIQEQSISLKRFGEDLLTIQQRVDQEKLVKDAELSGLRSEIHEALGNRNMADEHFKNSTLDDITNIKSALQLEREERIAEDDEIVQAINDYTKALQEGLKLVSTTH</sequence>
<dbReference type="AlphaFoldDB" id="A0A250WUR0"/>
<evidence type="ECO:0000256" key="1">
    <source>
        <dbReference type="ARBA" id="ARBA00004245"/>
    </source>
</evidence>
<comment type="similarity">
    <text evidence="2">Belongs to the SF-assemblin family.</text>
</comment>
<organism evidence="8 9">
    <name type="scientific">Chlamydomonas eustigma</name>
    <dbReference type="NCBI Taxonomy" id="1157962"/>
    <lineage>
        <taxon>Eukaryota</taxon>
        <taxon>Viridiplantae</taxon>
        <taxon>Chlorophyta</taxon>
        <taxon>core chlorophytes</taxon>
        <taxon>Chlorophyceae</taxon>
        <taxon>CS clade</taxon>
        <taxon>Chlamydomonadales</taxon>
        <taxon>Chlamydomonadaceae</taxon>
        <taxon>Chlamydomonas</taxon>
    </lineage>
</organism>
<dbReference type="Proteomes" id="UP000232323">
    <property type="component" value="Unassembled WGS sequence"/>
</dbReference>
<proteinExistence type="inferred from homology"/>
<dbReference type="EMBL" id="BEGY01000007">
    <property type="protein sequence ID" value="GAX74372.1"/>
    <property type="molecule type" value="Genomic_DNA"/>
</dbReference>
<keyword evidence="3" id="KW-0963">Cytoplasm</keyword>
<evidence type="ECO:0000256" key="4">
    <source>
        <dbReference type="ARBA" id="ARBA00022701"/>
    </source>
</evidence>